<evidence type="ECO:0000256" key="4">
    <source>
        <dbReference type="PROSITE-ProRule" id="PRU00708"/>
    </source>
</evidence>
<feature type="repeat" description="PPR" evidence="4">
    <location>
        <begin position="208"/>
        <end position="242"/>
    </location>
</feature>
<dbReference type="AlphaFoldDB" id="A0A8K0MMH7"/>
<evidence type="ECO:0000313" key="5">
    <source>
        <dbReference type="EMBL" id="KAF3451701.1"/>
    </source>
</evidence>
<name>A0A8K0MMH7_9ROSA</name>
<dbReference type="PANTHER" id="PTHR47939:SF9">
    <property type="entry name" value="(WILD MALAYSIAN BANANA) HYPOTHETICAL PROTEIN"/>
    <property type="match status" value="1"/>
</dbReference>
<evidence type="ECO:0008006" key="7">
    <source>
        <dbReference type="Google" id="ProtNLM"/>
    </source>
</evidence>
<evidence type="ECO:0000256" key="3">
    <source>
        <dbReference type="ARBA" id="ARBA00022946"/>
    </source>
</evidence>
<dbReference type="PANTHER" id="PTHR47939">
    <property type="entry name" value="MEMBRANE-ASSOCIATED SALT-INDUCIBLE PROTEIN-LIKE"/>
    <property type="match status" value="1"/>
</dbReference>
<keyword evidence="6" id="KW-1185">Reference proteome</keyword>
<dbReference type="Proteomes" id="UP000796880">
    <property type="component" value="Unassembled WGS sequence"/>
</dbReference>
<organism evidence="5 6">
    <name type="scientific">Rhamnella rubrinervis</name>
    <dbReference type="NCBI Taxonomy" id="2594499"/>
    <lineage>
        <taxon>Eukaryota</taxon>
        <taxon>Viridiplantae</taxon>
        <taxon>Streptophyta</taxon>
        <taxon>Embryophyta</taxon>
        <taxon>Tracheophyta</taxon>
        <taxon>Spermatophyta</taxon>
        <taxon>Magnoliopsida</taxon>
        <taxon>eudicotyledons</taxon>
        <taxon>Gunneridae</taxon>
        <taxon>Pentapetalae</taxon>
        <taxon>rosids</taxon>
        <taxon>fabids</taxon>
        <taxon>Rosales</taxon>
        <taxon>Rhamnaceae</taxon>
        <taxon>rhamnoid group</taxon>
        <taxon>Rhamneae</taxon>
        <taxon>Rhamnella</taxon>
    </lineage>
</organism>
<keyword evidence="3" id="KW-0809">Transit peptide</keyword>
<sequence length="395" mass="44834">MSLIYRLRHASFFRRRFSTILSPNSNSPLSAKEKTRAALTLLKSEDNPYRIVEICKAASLTPEFHLDRIAFSVAISKLSESNNFEVIREFLEELKSRPDLQSERFVTHAMVLYGQANMIDHAISTFKQCDELGIARSVKMLNSLIFACILAKNYKEVNRIFLEFPKIYGIVPNLDTYNWVIKAFAESRSTSSAYSVLAEMDRKGVKPNEITFAHLLSGFYAEERFEDAGKVTNMMDKYGLRPGLTAYNARILSLCKLKRSAEAKSLLDGMLSRGMKPKSPTYCHLIHGFCKEGNLDEAKKLFKKMVNSGLKPDSNCYFTLVYFLCQANDFETALTFSLESMEKNWVPNFSTMKSLVDGLVSISKVAEARDLVAQIKTKFTVNADRWNEIEASLPQ</sequence>
<proteinExistence type="inferred from homology"/>
<comment type="caution">
    <text evidence="5">The sequence shown here is derived from an EMBL/GenBank/DDBJ whole genome shotgun (WGS) entry which is preliminary data.</text>
</comment>
<dbReference type="PROSITE" id="PS51375">
    <property type="entry name" value="PPR"/>
    <property type="match status" value="4"/>
</dbReference>
<evidence type="ECO:0000313" key="6">
    <source>
        <dbReference type="Proteomes" id="UP000796880"/>
    </source>
</evidence>
<dbReference type="Pfam" id="PF13041">
    <property type="entry name" value="PPR_2"/>
    <property type="match status" value="2"/>
</dbReference>
<feature type="repeat" description="PPR" evidence="4">
    <location>
        <begin position="278"/>
        <end position="312"/>
    </location>
</feature>
<dbReference type="InterPro" id="IPR011990">
    <property type="entry name" value="TPR-like_helical_dom_sf"/>
</dbReference>
<evidence type="ECO:0000256" key="1">
    <source>
        <dbReference type="ARBA" id="ARBA00007626"/>
    </source>
</evidence>
<reference evidence="5" key="1">
    <citation type="submission" date="2020-03" db="EMBL/GenBank/DDBJ databases">
        <title>A high-quality chromosome-level genome assembly of a woody plant with both climbing and erect habits, Rhamnella rubrinervis.</title>
        <authorList>
            <person name="Lu Z."/>
            <person name="Yang Y."/>
            <person name="Zhu X."/>
            <person name="Sun Y."/>
        </authorList>
    </citation>
    <scope>NUCLEOTIDE SEQUENCE</scope>
    <source>
        <strain evidence="5">BYM</strain>
        <tissue evidence="5">Leaf</tissue>
    </source>
</reference>
<keyword evidence="2" id="KW-0677">Repeat</keyword>
<dbReference type="OrthoDB" id="185373at2759"/>
<evidence type="ECO:0000256" key="2">
    <source>
        <dbReference type="ARBA" id="ARBA00022737"/>
    </source>
</evidence>
<dbReference type="FunFam" id="1.25.40.10:FF:002935">
    <property type="entry name" value="Pentatricopeptide repeat-containing protein At1g61870, mitochondrial"/>
    <property type="match status" value="1"/>
</dbReference>
<dbReference type="InterPro" id="IPR050667">
    <property type="entry name" value="PPR-containing_protein"/>
</dbReference>
<dbReference type="InterPro" id="IPR002885">
    <property type="entry name" value="PPR_rpt"/>
</dbReference>
<protein>
    <recommendedName>
        <fullName evidence="7">Pentatricopeptide repeat-containing protein</fullName>
    </recommendedName>
</protein>
<feature type="repeat" description="PPR" evidence="4">
    <location>
        <begin position="243"/>
        <end position="277"/>
    </location>
</feature>
<comment type="similarity">
    <text evidence="1">Belongs to the PPR family. P subfamily.</text>
</comment>
<dbReference type="EMBL" id="VOIH02000003">
    <property type="protein sequence ID" value="KAF3451701.1"/>
    <property type="molecule type" value="Genomic_DNA"/>
</dbReference>
<gene>
    <name evidence="5" type="ORF">FNV43_RR07797</name>
</gene>
<dbReference type="NCBIfam" id="TIGR00756">
    <property type="entry name" value="PPR"/>
    <property type="match status" value="3"/>
</dbReference>
<dbReference type="Pfam" id="PF01535">
    <property type="entry name" value="PPR"/>
    <property type="match status" value="1"/>
</dbReference>
<accession>A0A8K0MMH7</accession>
<dbReference type="FunFam" id="1.25.40.10:FF:001070">
    <property type="entry name" value="Pentatricopeptide repeat-containing protein At1g11630, mitochondrial"/>
    <property type="match status" value="1"/>
</dbReference>
<dbReference type="Gene3D" id="1.25.40.10">
    <property type="entry name" value="Tetratricopeptide repeat domain"/>
    <property type="match status" value="2"/>
</dbReference>
<feature type="repeat" description="PPR" evidence="4">
    <location>
        <begin position="173"/>
        <end position="207"/>
    </location>
</feature>